<dbReference type="RefSeq" id="WP_133704001.1">
    <property type="nucleotide sequence ID" value="NZ_SNXS01000017.1"/>
</dbReference>
<dbReference type="AlphaFoldDB" id="A0A4R6QAM9"/>
<dbReference type="OrthoDB" id="6537357at2"/>
<sequence length="235" mass="25404">MLGQAALAMWWDIDAEVRDEFEHWHSHEHFPERLALPGFQRASRWADADGGPGFFVIYELAGYEALVSPEYQARLNAPSDWSRKMMPHHRSMVRSPCRVLDSRGGAVAGQAITVRLSPAAGGQERLRSHLRSLVQRLPTQPGLVGTQLLQTDTPAIAPTTEQRIRGLADRAADWVFIVTGYDALALRRLAEATLSAPALQDAGAAAGAITATYTLRLSLAAAESLPPDGVSSAAS</sequence>
<accession>A0A4R6QAM9</accession>
<dbReference type="InParanoid" id="A0A4R6QAM9"/>
<dbReference type="Proteomes" id="UP000295361">
    <property type="component" value="Unassembled WGS sequence"/>
</dbReference>
<evidence type="ECO:0000313" key="1">
    <source>
        <dbReference type="EMBL" id="TDP59704.1"/>
    </source>
</evidence>
<comment type="caution">
    <text evidence="1">The sequence shown here is derived from an EMBL/GenBank/DDBJ whole genome shotgun (WGS) entry which is preliminary data.</text>
</comment>
<organism evidence="1 2">
    <name type="scientific">Roseateles toxinivorans</name>
    <dbReference type="NCBI Taxonomy" id="270368"/>
    <lineage>
        <taxon>Bacteria</taxon>
        <taxon>Pseudomonadati</taxon>
        <taxon>Pseudomonadota</taxon>
        <taxon>Betaproteobacteria</taxon>
        <taxon>Burkholderiales</taxon>
        <taxon>Sphaerotilaceae</taxon>
        <taxon>Roseateles</taxon>
    </lineage>
</organism>
<gene>
    <name evidence="1" type="ORF">DES47_11722</name>
</gene>
<keyword evidence="2" id="KW-1185">Reference proteome</keyword>
<protein>
    <submittedName>
        <fullName evidence="1">Uncharacterized protein</fullName>
    </submittedName>
</protein>
<reference evidence="1 2" key="1">
    <citation type="submission" date="2019-03" db="EMBL/GenBank/DDBJ databases">
        <title>Genomic Encyclopedia of Type Strains, Phase IV (KMG-IV): sequencing the most valuable type-strain genomes for metagenomic binning, comparative biology and taxonomic classification.</title>
        <authorList>
            <person name="Goeker M."/>
        </authorList>
    </citation>
    <scope>NUCLEOTIDE SEQUENCE [LARGE SCALE GENOMIC DNA]</scope>
    <source>
        <strain evidence="1 2">DSM 16998</strain>
    </source>
</reference>
<evidence type="ECO:0000313" key="2">
    <source>
        <dbReference type="Proteomes" id="UP000295361"/>
    </source>
</evidence>
<proteinExistence type="predicted"/>
<name>A0A4R6QAM9_9BURK</name>
<dbReference type="EMBL" id="SNXS01000017">
    <property type="protein sequence ID" value="TDP59704.1"/>
    <property type="molecule type" value="Genomic_DNA"/>
</dbReference>